<evidence type="ECO:0000313" key="2">
    <source>
        <dbReference type="EMBL" id="KAA5536931.1"/>
    </source>
</evidence>
<name>A0A5M6CNY2_9BACT</name>
<proteinExistence type="predicted"/>
<dbReference type="Proteomes" id="UP000323632">
    <property type="component" value="Unassembled WGS sequence"/>
</dbReference>
<accession>A0A5M6CNY2</accession>
<evidence type="ECO:0000313" key="3">
    <source>
        <dbReference type="Proteomes" id="UP000323632"/>
    </source>
</evidence>
<organism evidence="2 3">
    <name type="scientific">Taibaiella lutea</name>
    <dbReference type="NCBI Taxonomy" id="2608001"/>
    <lineage>
        <taxon>Bacteria</taxon>
        <taxon>Pseudomonadati</taxon>
        <taxon>Bacteroidota</taxon>
        <taxon>Chitinophagia</taxon>
        <taxon>Chitinophagales</taxon>
        <taxon>Chitinophagaceae</taxon>
        <taxon>Taibaiella</taxon>
    </lineage>
</organism>
<dbReference type="GO" id="GO:0016747">
    <property type="term" value="F:acyltransferase activity, transferring groups other than amino-acyl groups"/>
    <property type="evidence" value="ECO:0007669"/>
    <property type="project" value="InterPro"/>
</dbReference>
<dbReference type="InterPro" id="IPR050644">
    <property type="entry name" value="PG_Glycine_Bridge_Synth"/>
</dbReference>
<feature type="domain" description="N-acetyltransferase" evidence="1">
    <location>
        <begin position="174"/>
        <end position="331"/>
    </location>
</feature>
<dbReference type="SUPFAM" id="SSF55729">
    <property type="entry name" value="Acyl-CoA N-acyltransferases (Nat)"/>
    <property type="match status" value="1"/>
</dbReference>
<dbReference type="Gene3D" id="3.40.630.30">
    <property type="match status" value="1"/>
</dbReference>
<dbReference type="EMBL" id="VWSH01000001">
    <property type="protein sequence ID" value="KAA5536931.1"/>
    <property type="molecule type" value="Genomic_DNA"/>
</dbReference>
<dbReference type="PANTHER" id="PTHR36174">
    <property type="entry name" value="LIPID II:GLYCINE GLYCYLTRANSFERASE"/>
    <property type="match status" value="1"/>
</dbReference>
<keyword evidence="3" id="KW-1185">Reference proteome</keyword>
<gene>
    <name evidence="2" type="ORF">F0919_04460</name>
</gene>
<comment type="caution">
    <text evidence="2">The sequence shown here is derived from an EMBL/GenBank/DDBJ whole genome shotgun (WGS) entry which is preliminary data.</text>
</comment>
<dbReference type="PANTHER" id="PTHR36174:SF1">
    <property type="entry name" value="LIPID II:GLYCINE GLYCYLTRANSFERASE"/>
    <property type="match status" value="1"/>
</dbReference>
<reference evidence="2 3" key="1">
    <citation type="submission" date="2019-09" db="EMBL/GenBank/DDBJ databases">
        <title>Genome sequence and assembly of Taibaiella sp.</title>
        <authorList>
            <person name="Chhetri G."/>
        </authorList>
    </citation>
    <scope>NUCLEOTIDE SEQUENCE [LARGE SCALE GENOMIC DNA]</scope>
    <source>
        <strain evidence="2 3">KVB11</strain>
    </source>
</reference>
<dbReference type="InterPro" id="IPR038740">
    <property type="entry name" value="BioF2-like_GNAT_dom"/>
</dbReference>
<dbReference type="AlphaFoldDB" id="A0A5M6CNY2"/>
<evidence type="ECO:0000259" key="1">
    <source>
        <dbReference type="PROSITE" id="PS51186"/>
    </source>
</evidence>
<protein>
    <submittedName>
        <fullName evidence="2">GNAT family N-acetyltransferase</fullName>
    </submittedName>
</protein>
<sequence length="334" mass="38987">MPQHGKNVVLVLIFLYSQALMSHKSHYLTLTELHARLPLFFRPWWLNMVSDNWDIAIAKSDKDLRGVFPYCMEKKLGIQIIRNPSLTPYLSPVILHNNEMVYSDDHSNHDETLKELWAQLPKHGSLEIETTTGFNNKFFFKHRGYSIQEKLTYELSLKPEPEMLFKGFHNNHRKLIRLAQDSHTIEEGLKHLDLFLSLHEKTYTRKGKKYHYDAAYLTGIITTCIKENAGQLFIAKNENSEPTAFLFTVWDNKKMYLLLSAVNTETAHHGAGRLLIWHAIQLAKQKGLSVFDFEGSMDERVGNIYKRFGSERKTYLYISKVDSWIWKIKKQLLG</sequence>
<keyword evidence="2" id="KW-0808">Transferase</keyword>
<dbReference type="Pfam" id="PF13480">
    <property type="entry name" value="Acetyltransf_6"/>
    <property type="match status" value="1"/>
</dbReference>
<dbReference type="InterPro" id="IPR000182">
    <property type="entry name" value="GNAT_dom"/>
</dbReference>
<dbReference type="PROSITE" id="PS51186">
    <property type="entry name" value="GNAT"/>
    <property type="match status" value="1"/>
</dbReference>
<dbReference type="InterPro" id="IPR016181">
    <property type="entry name" value="Acyl_CoA_acyltransferase"/>
</dbReference>